<dbReference type="InterPro" id="IPR018391">
    <property type="entry name" value="PQQ_b-propeller_rpt"/>
</dbReference>
<proteinExistence type="predicted"/>
<feature type="compositionally biased region" description="Basic residues" evidence="1">
    <location>
        <begin position="30"/>
        <end position="39"/>
    </location>
</feature>
<dbReference type="Pfam" id="PF13360">
    <property type="entry name" value="PQQ_2"/>
    <property type="match status" value="2"/>
</dbReference>
<dbReference type="InterPro" id="IPR002372">
    <property type="entry name" value="PQQ_rpt_dom"/>
</dbReference>
<sequence>MRDPGDVRHRDPDLPEREAPVRARGVPPRRPVRLARRQGHAAEGRERAHPEGVPEQPDGAVGANLGVPGARVRPDRRPAPAGAEGDHRRPRADDQARLRPRRRRKEGGEEVTRYLLTFALASALAPALAAADWPQFKGPNATGVSTEKGLPAEWGKDKGVAWQAKLPARGVSSPVVVAGRVYVTCSSGVRDDRLHVLCFDAGTGKQLWHRQLQATGGTAAHPKSCMAANTPVADADGVYALFATGDLAAFDADGTLRWYRSLVGDYPTITNQIGMAASPILVGDKLIVPMDNAGESFLAAVDTKYGKNVWKAERPRDSNWTTPITRAVGSTTEVLFDGPSGLTAYDAASGDKRWSSKASKGSIPTGTLDGDTLYLPTGGVSAFKLGAQGVAEKPSWTAKDVQSGMPSPLVYLGRVYAVTGQGLVSCAETKTGKTLYKERLKGAFSASPVAADGKVYFLNETGSCAVLDAKADGFEVLATNDLPGETLGTPAIARGRIFIRTDKALYAIGK</sequence>
<dbReference type="KEGG" id="gog:C1280_30050"/>
<dbReference type="EMBL" id="CP025958">
    <property type="protein sequence ID" value="AWM40815.1"/>
    <property type="molecule type" value="Genomic_DNA"/>
</dbReference>
<feature type="domain" description="Pyrrolo-quinoline quinone repeat" evidence="2">
    <location>
        <begin position="153"/>
        <end position="284"/>
    </location>
</feature>
<feature type="compositionally biased region" description="Basic and acidic residues" evidence="1">
    <location>
        <begin position="72"/>
        <end position="97"/>
    </location>
</feature>
<keyword evidence="4" id="KW-1185">Reference proteome</keyword>
<feature type="region of interest" description="Disordered" evidence="1">
    <location>
        <begin position="1"/>
        <end position="106"/>
    </location>
</feature>
<dbReference type="Proteomes" id="UP000245802">
    <property type="component" value="Chromosome"/>
</dbReference>
<feature type="compositionally biased region" description="Basic and acidic residues" evidence="1">
    <location>
        <begin position="40"/>
        <end position="52"/>
    </location>
</feature>
<reference evidence="3 4" key="1">
    <citation type="submission" date="2018-01" db="EMBL/GenBank/DDBJ databases">
        <title>G. obscuriglobus.</title>
        <authorList>
            <person name="Franke J."/>
            <person name="Blomberg W."/>
            <person name="Selmecki A."/>
        </authorList>
    </citation>
    <scope>NUCLEOTIDE SEQUENCE [LARGE SCALE GENOMIC DNA]</scope>
    <source>
        <strain evidence="3 4">DSM 5831</strain>
    </source>
</reference>
<dbReference type="OrthoDB" id="244732at2"/>
<accession>A0A2Z3HCY0</accession>
<feature type="compositionally biased region" description="Basic and acidic residues" evidence="1">
    <location>
        <begin position="1"/>
        <end position="21"/>
    </location>
</feature>
<evidence type="ECO:0000259" key="2">
    <source>
        <dbReference type="Pfam" id="PF13360"/>
    </source>
</evidence>
<organism evidence="3 4">
    <name type="scientific">Gemmata obscuriglobus</name>
    <dbReference type="NCBI Taxonomy" id="114"/>
    <lineage>
        <taxon>Bacteria</taxon>
        <taxon>Pseudomonadati</taxon>
        <taxon>Planctomycetota</taxon>
        <taxon>Planctomycetia</taxon>
        <taxon>Gemmatales</taxon>
        <taxon>Gemmataceae</taxon>
        <taxon>Gemmata</taxon>
    </lineage>
</organism>
<gene>
    <name evidence="3" type="ORF">C1280_30050</name>
</gene>
<dbReference type="AlphaFoldDB" id="A0A2Z3HCY0"/>
<dbReference type="InterPro" id="IPR015943">
    <property type="entry name" value="WD40/YVTN_repeat-like_dom_sf"/>
</dbReference>
<dbReference type="SMART" id="SM00564">
    <property type="entry name" value="PQQ"/>
    <property type="match status" value="4"/>
</dbReference>
<evidence type="ECO:0000256" key="1">
    <source>
        <dbReference type="SAM" id="MobiDB-lite"/>
    </source>
</evidence>
<dbReference type="SUPFAM" id="SSF50998">
    <property type="entry name" value="Quinoprotein alcohol dehydrogenase-like"/>
    <property type="match status" value="1"/>
</dbReference>
<name>A0A2Z3HCY0_9BACT</name>
<dbReference type="PANTHER" id="PTHR34512:SF30">
    <property type="entry name" value="OUTER MEMBRANE PROTEIN ASSEMBLY FACTOR BAMB"/>
    <property type="match status" value="1"/>
</dbReference>
<feature type="domain" description="Pyrrolo-quinoline quinone repeat" evidence="2">
    <location>
        <begin position="400"/>
        <end position="470"/>
    </location>
</feature>
<dbReference type="Gene3D" id="2.130.10.10">
    <property type="entry name" value="YVTN repeat-like/Quinoprotein amine dehydrogenase"/>
    <property type="match status" value="2"/>
</dbReference>
<dbReference type="PANTHER" id="PTHR34512">
    <property type="entry name" value="CELL SURFACE PROTEIN"/>
    <property type="match status" value="1"/>
</dbReference>
<protein>
    <recommendedName>
        <fullName evidence="2">Pyrrolo-quinoline quinone repeat domain-containing protein</fullName>
    </recommendedName>
</protein>
<dbReference type="InterPro" id="IPR011047">
    <property type="entry name" value="Quinoprotein_ADH-like_sf"/>
</dbReference>
<evidence type="ECO:0000313" key="4">
    <source>
        <dbReference type="Proteomes" id="UP000245802"/>
    </source>
</evidence>
<evidence type="ECO:0000313" key="3">
    <source>
        <dbReference type="EMBL" id="AWM40815.1"/>
    </source>
</evidence>